<evidence type="ECO:0000256" key="1">
    <source>
        <dbReference type="SAM" id="SignalP"/>
    </source>
</evidence>
<dbReference type="GO" id="GO:0016810">
    <property type="term" value="F:hydrolase activity, acting on carbon-nitrogen (but not peptide) bonds"/>
    <property type="evidence" value="ECO:0007669"/>
    <property type="project" value="InterPro"/>
</dbReference>
<evidence type="ECO:0000313" key="4">
    <source>
        <dbReference type="Proteomes" id="UP000799324"/>
    </source>
</evidence>
<keyword evidence="4" id="KW-1185">Reference proteome</keyword>
<feature type="chain" id="PRO_5025625813" description="Amidohydrolase-related domain-containing protein" evidence="1">
    <location>
        <begin position="19"/>
        <end position="411"/>
    </location>
</feature>
<dbReference type="InterPro" id="IPR011059">
    <property type="entry name" value="Metal-dep_hydrolase_composite"/>
</dbReference>
<dbReference type="InterPro" id="IPR032466">
    <property type="entry name" value="Metal_Hydrolase"/>
</dbReference>
<dbReference type="SUPFAM" id="SSF51338">
    <property type="entry name" value="Composite domain of metallo-dependent hydrolases"/>
    <property type="match status" value="1"/>
</dbReference>
<dbReference type="Pfam" id="PF01979">
    <property type="entry name" value="Amidohydro_1"/>
    <property type="match status" value="1"/>
</dbReference>
<dbReference type="InterPro" id="IPR051781">
    <property type="entry name" value="Metallo-dep_Hydrolase"/>
</dbReference>
<dbReference type="PANTHER" id="PTHR43135:SF3">
    <property type="entry name" value="ALPHA-D-RIBOSE 1-METHYLPHOSPHONATE 5-TRIPHOSPHATE DIPHOSPHATASE"/>
    <property type="match status" value="1"/>
</dbReference>
<gene>
    <name evidence="3" type="ORF">K491DRAFT_386304</name>
</gene>
<reference evidence="3" key="1">
    <citation type="journal article" date="2020" name="Stud. Mycol.">
        <title>101 Dothideomycetes genomes: a test case for predicting lifestyles and emergence of pathogens.</title>
        <authorList>
            <person name="Haridas S."/>
            <person name="Albert R."/>
            <person name="Binder M."/>
            <person name="Bloem J."/>
            <person name="Labutti K."/>
            <person name="Salamov A."/>
            <person name="Andreopoulos B."/>
            <person name="Baker S."/>
            <person name="Barry K."/>
            <person name="Bills G."/>
            <person name="Bluhm B."/>
            <person name="Cannon C."/>
            <person name="Castanera R."/>
            <person name="Culley D."/>
            <person name="Daum C."/>
            <person name="Ezra D."/>
            <person name="Gonzalez J."/>
            <person name="Henrissat B."/>
            <person name="Kuo A."/>
            <person name="Liang C."/>
            <person name="Lipzen A."/>
            <person name="Lutzoni F."/>
            <person name="Magnuson J."/>
            <person name="Mondo S."/>
            <person name="Nolan M."/>
            <person name="Ohm R."/>
            <person name="Pangilinan J."/>
            <person name="Park H.-J."/>
            <person name="Ramirez L."/>
            <person name="Alfaro M."/>
            <person name="Sun H."/>
            <person name="Tritt A."/>
            <person name="Yoshinaga Y."/>
            <person name="Zwiers L.-H."/>
            <person name="Turgeon B."/>
            <person name="Goodwin S."/>
            <person name="Spatafora J."/>
            <person name="Crous P."/>
            <person name="Grigoriev I."/>
        </authorList>
    </citation>
    <scope>NUCLEOTIDE SEQUENCE</scope>
    <source>
        <strain evidence="3">CBS 122681</strain>
    </source>
</reference>
<dbReference type="EMBL" id="MU004292">
    <property type="protein sequence ID" value="KAF2661786.1"/>
    <property type="molecule type" value="Genomic_DNA"/>
</dbReference>
<evidence type="ECO:0000259" key="2">
    <source>
        <dbReference type="Pfam" id="PF01979"/>
    </source>
</evidence>
<dbReference type="InterPro" id="IPR006680">
    <property type="entry name" value="Amidohydro-rel"/>
</dbReference>
<sequence>MRLHFLLALPTLLSVAHACGGHVYATTSTSYTRRSTPGSLGKTVIEDVRVFNGLRMSAPRTVVIDQELISDSGDTEGATQTISGTGLFLIPGLIDSHVHVADFPNFSGHENLTSYGISTAMHMACHNYTICAMHKGVPGLTNILTAGVPAVGPGSAHSKTFPSQLVYPNSNPVELVDWTLGNGSDYYKITAEPNGPTQELQNAIVANLQTRGKQSMTHASTMLGYYQALASKTNGIQHIPDNGRLTKAMIQQILAQGQYVTPTMTIFYEAHVENPAVLQFLRGSTDPGNSTYMDVIKNVKALHAAGVPLLAGTDAVGALTPNVTIPFGLTLHQELQHLVYEVGMSAAEALNSATRVAAKYHGLEDRGVVKKGKRADLLLLRNDPLFDIANTLNIEKFWIGGREYTGPLKIA</sequence>
<dbReference type="Gene3D" id="1.20.58.520">
    <property type="entry name" value="Amidohydrolase"/>
    <property type="match status" value="1"/>
</dbReference>
<proteinExistence type="predicted"/>
<dbReference type="Gene3D" id="3.30.110.90">
    <property type="entry name" value="Amidohydrolase"/>
    <property type="match status" value="1"/>
</dbReference>
<dbReference type="PANTHER" id="PTHR43135">
    <property type="entry name" value="ALPHA-D-RIBOSE 1-METHYLPHOSPHONATE 5-TRIPHOSPHATE DIPHOSPHATASE"/>
    <property type="match status" value="1"/>
</dbReference>
<dbReference type="Proteomes" id="UP000799324">
    <property type="component" value="Unassembled WGS sequence"/>
</dbReference>
<dbReference type="Gene3D" id="2.30.40.10">
    <property type="entry name" value="Urease, subunit C, domain 1"/>
    <property type="match status" value="1"/>
</dbReference>
<accession>A0A6A6TQT6</accession>
<name>A0A6A6TQT6_9PLEO</name>
<keyword evidence="1" id="KW-0732">Signal</keyword>
<protein>
    <recommendedName>
        <fullName evidence="2">Amidohydrolase-related domain-containing protein</fullName>
    </recommendedName>
</protein>
<organism evidence="3 4">
    <name type="scientific">Lophiostoma macrostomum CBS 122681</name>
    <dbReference type="NCBI Taxonomy" id="1314788"/>
    <lineage>
        <taxon>Eukaryota</taxon>
        <taxon>Fungi</taxon>
        <taxon>Dikarya</taxon>
        <taxon>Ascomycota</taxon>
        <taxon>Pezizomycotina</taxon>
        <taxon>Dothideomycetes</taxon>
        <taxon>Pleosporomycetidae</taxon>
        <taxon>Pleosporales</taxon>
        <taxon>Lophiostomataceae</taxon>
        <taxon>Lophiostoma</taxon>
    </lineage>
</organism>
<dbReference type="OrthoDB" id="194468at2759"/>
<evidence type="ECO:0000313" key="3">
    <source>
        <dbReference type="EMBL" id="KAF2661786.1"/>
    </source>
</evidence>
<dbReference type="SUPFAM" id="SSF51556">
    <property type="entry name" value="Metallo-dependent hydrolases"/>
    <property type="match status" value="1"/>
</dbReference>
<dbReference type="Gene3D" id="3.40.50.10910">
    <property type="entry name" value="Amidohydrolase"/>
    <property type="match status" value="1"/>
</dbReference>
<feature type="signal peptide" evidence="1">
    <location>
        <begin position="1"/>
        <end position="18"/>
    </location>
</feature>
<feature type="domain" description="Amidohydrolase-related" evidence="2">
    <location>
        <begin position="88"/>
        <end position="402"/>
    </location>
</feature>
<dbReference type="AlphaFoldDB" id="A0A6A6TQT6"/>